<evidence type="ECO:0000259" key="6">
    <source>
        <dbReference type="Pfam" id="PF01029"/>
    </source>
</evidence>
<dbReference type="PANTHER" id="PTHR11078">
    <property type="entry name" value="N UTILIZATION SUBSTANCE PROTEIN B-RELATED"/>
    <property type="match status" value="1"/>
</dbReference>
<proteinExistence type="inferred from homology"/>
<dbReference type="PANTHER" id="PTHR11078:SF3">
    <property type="entry name" value="ANTITERMINATION NUSB DOMAIN-CONTAINING PROTEIN"/>
    <property type="match status" value="1"/>
</dbReference>
<evidence type="ECO:0000256" key="2">
    <source>
        <dbReference type="ARBA" id="ARBA00022814"/>
    </source>
</evidence>
<organism evidence="7">
    <name type="scientific">marine sediment metagenome</name>
    <dbReference type="NCBI Taxonomy" id="412755"/>
    <lineage>
        <taxon>unclassified sequences</taxon>
        <taxon>metagenomes</taxon>
        <taxon>ecological metagenomes</taxon>
    </lineage>
</organism>
<dbReference type="EMBL" id="BART01028009">
    <property type="protein sequence ID" value="GAH00019.1"/>
    <property type="molecule type" value="Genomic_DNA"/>
</dbReference>
<accession>X1D4J8</accession>
<reference evidence="7" key="1">
    <citation type="journal article" date="2014" name="Front. Microbiol.">
        <title>High frequency of phylogenetically diverse reductive dehalogenase-homologous genes in deep subseafloor sedimentary metagenomes.</title>
        <authorList>
            <person name="Kawai M."/>
            <person name="Futagami T."/>
            <person name="Toyoda A."/>
            <person name="Takaki Y."/>
            <person name="Nishi S."/>
            <person name="Hori S."/>
            <person name="Arai W."/>
            <person name="Tsubouchi T."/>
            <person name="Morono Y."/>
            <person name="Uchiyama I."/>
            <person name="Ito T."/>
            <person name="Fujiyama A."/>
            <person name="Inagaki F."/>
            <person name="Takami H."/>
        </authorList>
    </citation>
    <scope>NUCLEOTIDE SEQUENCE</scope>
    <source>
        <strain evidence="7">Expedition CK06-06</strain>
    </source>
</reference>
<feature type="non-terminal residue" evidence="7">
    <location>
        <position position="1"/>
    </location>
</feature>
<keyword evidence="4" id="KW-0805">Transcription regulation</keyword>
<dbReference type="GO" id="GO:0031564">
    <property type="term" value="P:transcription antitermination"/>
    <property type="evidence" value="ECO:0007669"/>
    <property type="project" value="UniProtKB-KW"/>
</dbReference>
<keyword evidence="5" id="KW-0804">Transcription</keyword>
<evidence type="ECO:0000256" key="1">
    <source>
        <dbReference type="ARBA" id="ARBA00005952"/>
    </source>
</evidence>
<keyword evidence="3" id="KW-0694">RNA-binding</keyword>
<evidence type="ECO:0000256" key="5">
    <source>
        <dbReference type="ARBA" id="ARBA00023163"/>
    </source>
</evidence>
<sequence length="96" mass="10953">RVFAGIIAHRDEIDALISQRTVGWRFERLAFIDRNILRLGIFELLYLPEVPPEVAIDEAVELCKKYGTDNARVFVNGILDRIWKGERAIKAQGDNG</sequence>
<feature type="domain" description="NusB/RsmB/TIM44" evidence="6">
    <location>
        <begin position="2"/>
        <end position="82"/>
    </location>
</feature>
<dbReference type="GO" id="GO:0003723">
    <property type="term" value="F:RNA binding"/>
    <property type="evidence" value="ECO:0007669"/>
    <property type="project" value="UniProtKB-KW"/>
</dbReference>
<name>X1D4J8_9ZZZZ</name>
<dbReference type="GO" id="GO:0005829">
    <property type="term" value="C:cytosol"/>
    <property type="evidence" value="ECO:0007669"/>
    <property type="project" value="TreeGrafter"/>
</dbReference>
<keyword evidence="2" id="KW-0889">Transcription antitermination</keyword>
<dbReference type="AlphaFoldDB" id="X1D4J8"/>
<dbReference type="Gene3D" id="1.10.940.10">
    <property type="entry name" value="NusB-like"/>
    <property type="match status" value="1"/>
</dbReference>
<evidence type="ECO:0000313" key="7">
    <source>
        <dbReference type="EMBL" id="GAH00019.1"/>
    </source>
</evidence>
<gene>
    <name evidence="7" type="ORF">S01H4_49508</name>
</gene>
<dbReference type="Pfam" id="PF01029">
    <property type="entry name" value="NusB"/>
    <property type="match status" value="1"/>
</dbReference>
<dbReference type="InterPro" id="IPR006027">
    <property type="entry name" value="NusB_RsmB_TIM44"/>
</dbReference>
<dbReference type="SUPFAM" id="SSF48013">
    <property type="entry name" value="NusB-like"/>
    <property type="match status" value="1"/>
</dbReference>
<comment type="similarity">
    <text evidence="1">Belongs to the NusB family.</text>
</comment>
<evidence type="ECO:0000256" key="3">
    <source>
        <dbReference type="ARBA" id="ARBA00022884"/>
    </source>
</evidence>
<dbReference type="GO" id="GO:0006353">
    <property type="term" value="P:DNA-templated transcription termination"/>
    <property type="evidence" value="ECO:0007669"/>
    <property type="project" value="InterPro"/>
</dbReference>
<dbReference type="InterPro" id="IPR035926">
    <property type="entry name" value="NusB-like_sf"/>
</dbReference>
<evidence type="ECO:0000256" key="4">
    <source>
        <dbReference type="ARBA" id="ARBA00023015"/>
    </source>
</evidence>
<dbReference type="InterPro" id="IPR011605">
    <property type="entry name" value="NusB_fam"/>
</dbReference>
<comment type="caution">
    <text evidence="7">The sequence shown here is derived from an EMBL/GenBank/DDBJ whole genome shotgun (WGS) entry which is preliminary data.</text>
</comment>
<protein>
    <recommendedName>
        <fullName evidence="6">NusB/RsmB/TIM44 domain-containing protein</fullName>
    </recommendedName>
</protein>
<dbReference type="NCBIfam" id="TIGR01951">
    <property type="entry name" value="nusB"/>
    <property type="match status" value="1"/>
</dbReference>